<comment type="cofactor">
    <cofactor evidence="14 15">
        <name>Mn(2+)</name>
        <dbReference type="ChEBI" id="CHEBI:29035"/>
    </cofactor>
    <cofactor evidence="14 15">
        <name>Mg(2+)</name>
        <dbReference type="ChEBI" id="CHEBI:18420"/>
    </cofactor>
    <text evidence="14 15">Manganese or magnesium. Binds 1 divalent metal ion per monomer in the absence of substrate. May bind a second metal ion after substrate binding.</text>
</comment>
<dbReference type="SUPFAM" id="SSF53098">
    <property type="entry name" value="Ribonuclease H-like"/>
    <property type="match status" value="1"/>
</dbReference>
<keyword evidence="10 14" id="KW-0479">Metal-binding</keyword>
<evidence type="ECO:0000256" key="12">
    <source>
        <dbReference type="ARBA" id="ARBA00022801"/>
    </source>
</evidence>
<comment type="cofactor">
    <cofactor evidence="2">
        <name>Mg(2+)</name>
        <dbReference type="ChEBI" id="CHEBI:18420"/>
    </cofactor>
</comment>
<feature type="region of interest" description="Disordered" evidence="17">
    <location>
        <begin position="213"/>
        <end position="252"/>
    </location>
</feature>
<evidence type="ECO:0000256" key="14">
    <source>
        <dbReference type="HAMAP-Rule" id="MF_00052"/>
    </source>
</evidence>
<dbReference type="Proteomes" id="UP000509346">
    <property type="component" value="Chromosome"/>
</dbReference>
<evidence type="ECO:0000313" key="19">
    <source>
        <dbReference type="EMBL" id="QLH81165.1"/>
    </source>
</evidence>
<keyword evidence="11 14" id="KW-0255">Endonuclease</keyword>
<dbReference type="Gene3D" id="3.30.420.10">
    <property type="entry name" value="Ribonuclease H-like superfamily/Ribonuclease H"/>
    <property type="match status" value="1"/>
</dbReference>
<dbReference type="PANTHER" id="PTHR10954:SF23">
    <property type="entry name" value="RIBONUCLEASE"/>
    <property type="match status" value="1"/>
</dbReference>
<feature type="binding site" evidence="14 15">
    <location>
        <position position="7"/>
    </location>
    <ligand>
        <name>a divalent metal cation</name>
        <dbReference type="ChEBI" id="CHEBI:60240"/>
    </ligand>
</feature>
<feature type="domain" description="RNase H type-2" evidence="18">
    <location>
        <begin position="1"/>
        <end position="214"/>
    </location>
</feature>
<evidence type="ECO:0000256" key="15">
    <source>
        <dbReference type="PROSITE-ProRule" id="PRU01319"/>
    </source>
</evidence>
<evidence type="ECO:0000256" key="10">
    <source>
        <dbReference type="ARBA" id="ARBA00022723"/>
    </source>
</evidence>
<dbReference type="InterPro" id="IPR012337">
    <property type="entry name" value="RNaseH-like_sf"/>
</dbReference>
<evidence type="ECO:0000256" key="1">
    <source>
        <dbReference type="ARBA" id="ARBA00000077"/>
    </source>
</evidence>
<dbReference type="Gene3D" id="1.10.10.460">
    <property type="entry name" value="Ribonuclease hii. Domain 2"/>
    <property type="match status" value="1"/>
</dbReference>
<evidence type="ECO:0000256" key="8">
    <source>
        <dbReference type="ARBA" id="ARBA00022490"/>
    </source>
</evidence>
<dbReference type="OrthoDB" id="33866at2157"/>
<dbReference type="InterPro" id="IPR024567">
    <property type="entry name" value="RNase_HII/HIII_dom"/>
</dbReference>
<evidence type="ECO:0000256" key="17">
    <source>
        <dbReference type="SAM" id="MobiDB-lite"/>
    </source>
</evidence>
<dbReference type="InterPro" id="IPR020787">
    <property type="entry name" value="RNase_HII_arc"/>
</dbReference>
<dbReference type="PANTHER" id="PTHR10954">
    <property type="entry name" value="RIBONUCLEASE H2 SUBUNIT A"/>
    <property type="match status" value="1"/>
</dbReference>
<comment type="subcellular location">
    <subcellularLocation>
        <location evidence="4 14">Cytoplasm</location>
    </subcellularLocation>
</comment>
<comment type="function">
    <text evidence="3 14 16">Endonuclease that specifically degrades the RNA of RNA-DNA hybrids.</text>
</comment>
<evidence type="ECO:0000256" key="6">
    <source>
        <dbReference type="ARBA" id="ARBA00012180"/>
    </source>
</evidence>
<dbReference type="GO" id="GO:0006298">
    <property type="term" value="P:mismatch repair"/>
    <property type="evidence" value="ECO:0007669"/>
    <property type="project" value="TreeGrafter"/>
</dbReference>
<dbReference type="GO" id="GO:0032299">
    <property type="term" value="C:ribonuclease H2 complex"/>
    <property type="evidence" value="ECO:0007669"/>
    <property type="project" value="TreeGrafter"/>
</dbReference>
<dbReference type="EC" id="3.1.26.4" evidence="6 14"/>
<keyword evidence="13 14" id="KW-0464">Manganese</keyword>
<dbReference type="PROSITE" id="PS51975">
    <property type="entry name" value="RNASE_H_2"/>
    <property type="match status" value="1"/>
</dbReference>
<evidence type="ECO:0000259" key="18">
    <source>
        <dbReference type="PROSITE" id="PS51975"/>
    </source>
</evidence>
<sequence>MHEFGVDEAGKGPVLGSMFAAAVAVDPADLPDDVGDSKGIAPERRAELAATIREVGAVGVAEITVERIDDEETDMNSLTVAAHAEAVDALADAVGATPTDEDPLEGYVDAGDTNAVRFERRVEDAAEAPVDARAEHGADETYAVVGAASIVAKVARDAHVEALAEEYGDVGSGYPGDDTTRDFLEAYVADHEELPACARESWQTSADVLAAASQSSLGEFEPDGGRAVEESAEETEVRSDGSGLRRTTLDDF</sequence>
<comment type="catalytic activity">
    <reaction evidence="1 14 15 16">
        <text>Endonucleolytic cleavage to 5'-phosphomonoester.</text>
        <dbReference type="EC" id="3.1.26.4"/>
    </reaction>
</comment>
<keyword evidence="8 14" id="KW-0963">Cytoplasm</keyword>
<dbReference type="GO" id="GO:0003723">
    <property type="term" value="F:RNA binding"/>
    <property type="evidence" value="ECO:0007669"/>
    <property type="project" value="UniProtKB-UniRule"/>
</dbReference>
<evidence type="ECO:0000256" key="16">
    <source>
        <dbReference type="RuleBase" id="RU003515"/>
    </source>
</evidence>
<evidence type="ECO:0000256" key="11">
    <source>
        <dbReference type="ARBA" id="ARBA00022759"/>
    </source>
</evidence>
<evidence type="ECO:0000256" key="13">
    <source>
        <dbReference type="ARBA" id="ARBA00023211"/>
    </source>
</evidence>
<feature type="compositionally biased region" description="Basic and acidic residues" evidence="17">
    <location>
        <begin position="223"/>
        <end position="239"/>
    </location>
</feature>
<dbReference type="NCBIfam" id="TIGR00729">
    <property type="entry name" value="ribonuclease HII"/>
    <property type="match status" value="1"/>
</dbReference>
<dbReference type="GeneID" id="56082063"/>
<comment type="similarity">
    <text evidence="5 14 16">Belongs to the RNase HII family.</text>
</comment>
<dbReference type="GO" id="GO:0043137">
    <property type="term" value="P:DNA replication, removal of RNA primer"/>
    <property type="evidence" value="ECO:0007669"/>
    <property type="project" value="TreeGrafter"/>
</dbReference>
<reference evidence="19 20" key="1">
    <citation type="submission" date="2020-07" db="EMBL/GenBank/DDBJ databases">
        <title>Halosimplex litoreum sp. nov. and Halosimplex rubrum sp. nov., isolated from different salt environments.</title>
        <authorList>
            <person name="Cui H."/>
        </authorList>
    </citation>
    <scope>NUCLEOTIDE SEQUENCE [LARGE SCALE GENOMIC DNA]</scope>
    <source>
        <strain evidence="19 20">R2</strain>
    </source>
</reference>
<dbReference type="Pfam" id="PF01351">
    <property type="entry name" value="RNase_HII"/>
    <property type="match status" value="1"/>
</dbReference>
<evidence type="ECO:0000256" key="4">
    <source>
        <dbReference type="ARBA" id="ARBA00004496"/>
    </source>
</evidence>
<dbReference type="CDD" id="cd07180">
    <property type="entry name" value="RNase_HII_archaea_like"/>
    <property type="match status" value="1"/>
</dbReference>
<evidence type="ECO:0000256" key="7">
    <source>
        <dbReference type="ARBA" id="ARBA00019179"/>
    </source>
</evidence>
<dbReference type="InterPro" id="IPR023160">
    <property type="entry name" value="RNase_HII_hlx-loop-hlx_cap_dom"/>
</dbReference>
<feature type="binding site" evidence="14 15">
    <location>
        <position position="109"/>
    </location>
    <ligand>
        <name>a divalent metal cation</name>
        <dbReference type="ChEBI" id="CHEBI:60240"/>
    </ligand>
</feature>
<dbReference type="GO" id="GO:0030145">
    <property type="term" value="F:manganese ion binding"/>
    <property type="evidence" value="ECO:0007669"/>
    <property type="project" value="UniProtKB-UniRule"/>
</dbReference>
<evidence type="ECO:0000313" key="20">
    <source>
        <dbReference type="Proteomes" id="UP000509346"/>
    </source>
</evidence>
<dbReference type="EMBL" id="CP058909">
    <property type="protein sequence ID" value="QLH81165.1"/>
    <property type="molecule type" value="Genomic_DNA"/>
</dbReference>
<evidence type="ECO:0000256" key="3">
    <source>
        <dbReference type="ARBA" id="ARBA00004065"/>
    </source>
</evidence>
<keyword evidence="9 14" id="KW-0540">Nuclease</keyword>
<dbReference type="InterPro" id="IPR004649">
    <property type="entry name" value="RNase_H2_suA"/>
</dbReference>
<dbReference type="GO" id="GO:0005737">
    <property type="term" value="C:cytoplasm"/>
    <property type="evidence" value="ECO:0007669"/>
    <property type="project" value="UniProtKB-SubCell"/>
</dbReference>
<dbReference type="InterPro" id="IPR001352">
    <property type="entry name" value="RNase_HII/HIII"/>
</dbReference>
<accession>A0A7D5P9J6</accession>
<dbReference type="HAMAP" id="MF_00052_A">
    <property type="entry name" value="RNase_HII_A"/>
    <property type="match status" value="1"/>
</dbReference>
<dbReference type="InterPro" id="IPR036397">
    <property type="entry name" value="RNaseH_sf"/>
</dbReference>
<proteinExistence type="inferred from homology"/>
<dbReference type="GO" id="GO:0004523">
    <property type="term" value="F:RNA-DNA hybrid ribonuclease activity"/>
    <property type="evidence" value="ECO:0007669"/>
    <property type="project" value="UniProtKB-UniRule"/>
</dbReference>
<evidence type="ECO:0000256" key="5">
    <source>
        <dbReference type="ARBA" id="ARBA00007383"/>
    </source>
</evidence>
<keyword evidence="20" id="KW-1185">Reference proteome</keyword>
<dbReference type="AlphaFoldDB" id="A0A7D5P9J6"/>
<dbReference type="RefSeq" id="WP_179920973.1">
    <property type="nucleotide sequence ID" value="NZ_CP058909.1"/>
</dbReference>
<evidence type="ECO:0000256" key="9">
    <source>
        <dbReference type="ARBA" id="ARBA00022722"/>
    </source>
</evidence>
<organism evidence="19 20">
    <name type="scientific">Halosimplex pelagicum</name>
    <dbReference type="NCBI Taxonomy" id="869886"/>
    <lineage>
        <taxon>Archaea</taxon>
        <taxon>Methanobacteriati</taxon>
        <taxon>Methanobacteriota</taxon>
        <taxon>Stenosarchaea group</taxon>
        <taxon>Halobacteria</taxon>
        <taxon>Halobacteriales</taxon>
        <taxon>Haloarculaceae</taxon>
        <taxon>Halosimplex</taxon>
    </lineage>
</organism>
<protein>
    <recommendedName>
        <fullName evidence="7 14">Ribonuclease HII</fullName>
        <shortName evidence="14">RNase HII</shortName>
        <ecNumber evidence="6 14">3.1.26.4</ecNumber>
    </recommendedName>
</protein>
<feature type="binding site" evidence="14 15">
    <location>
        <position position="8"/>
    </location>
    <ligand>
        <name>a divalent metal cation</name>
        <dbReference type="ChEBI" id="CHEBI:60240"/>
    </ligand>
</feature>
<keyword evidence="12 14" id="KW-0378">Hydrolase</keyword>
<evidence type="ECO:0000256" key="2">
    <source>
        <dbReference type="ARBA" id="ARBA00001946"/>
    </source>
</evidence>
<gene>
    <name evidence="14" type="primary">rnhB</name>
    <name evidence="19" type="ORF">HZS54_05700</name>
</gene>
<name>A0A7D5P9J6_9EURY</name>
<dbReference type="KEGG" id="hpel:HZS54_05700"/>